<dbReference type="EMBL" id="LGSR01000022">
    <property type="protein sequence ID" value="KOS18203.1"/>
    <property type="molecule type" value="Genomic_DNA"/>
</dbReference>
<sequence length="502" mass="57545">MAHLTTLPNEILHSIFGNLDPEDLATVPRICRRLNDFVKGNHRLCLEIYLKILDQPGDGVQLDWQRELHDLVRLRNICRRELAEDKQNHIAFVHDTVARLLRNARSDRTLSAAYLDAHLASRNAELVLSLFRVDSNRAAFLQLSSLFDRVLKKSHRRKRTLSPQQRQMSARLHCLYGPPILRVGRSRAMTTYPYACSQVYDLRGYTGLASWGPFMGDNSGNVDWEKVEAALIVLSHNMLERRLTRPFGHIWHSPFNGSWPDSFVSPKPADMSELDARDPFGVTGLWHRVVCFLDYNDFFTFNFPDSNIILSDAPRPPIHTEQAVRLILMRIHVTKIEDPPPEYRQDYPLVHFKGTSRPTDDAWDDNATSDIRGYVGMTREGEVRWTTHSIYHGHERWKSEGIQIGGIKSARGVVGHWFDRGQDPQGPCGPTAFWKASDDEHVSDTFSRGPTFHDFLIWGEPFELDQDEGLGATLAALDAPPYPFHNYLYNGLHDEIHDELHD</sequence>
<dbReference type="Pfam" id="PF12937">
    <property type="entry name" value="F-box-like"/>
    <property type="match status" value="1"/>
</dbReference>
<dbReference type="SMART" id="SM00256">
    <property type="entry name" value="FBOX"/>
    <property type="match status" value="1"/>
</dbReference>
<organism evidence="2 3">
    <name type="scientific">Escovopsis weberi</name>
    <dbReference type="NCBI Taxonomy" id="150374"/>
    <lineage>
        <taxon>Eukaryota</taxon>
        <taxon>Fungi</taxon>
        <taxon>Dikarya</taxon>
        <taxon>Ascomycota</taxon>
        <taxon>Pezizomycotina</taxon>
        <taxon>Sordariomycetes</taxon>
        <taxon>Hypocreomycetidae</taxon>
        <taxon>Hypocreales</taxon>
        <taxon>Hypocreaceae</taxon>
        <taxon>Escovopsis</taxon>
    </lineage>
</organism>
<reference evidence="2 3" key="1">
    <citation type="submission" date="2015-07" db="EMBL/GenBank/DDBJ databases">
        <title>The genome of the fungus Escovopsis weberi, a specialized disease agent of ant agriculture.</title>
        <authorList>
            <person name="de Man T.J."/>
            <person name="Stajich J.E."/>
            <person name="Kubicek C.P."/>
            <person name="Chenthamara K."/>
            <person name="Atanasova L."/>
            <person name="Druzhinina I.S."/>
            <person name="Birnbaum S."/>
            <person name="Barribeau S.M."/>
            <person name="Teiling C."/>
            <person name="Suen G."/>
            <person name="Currie C."/>
            <person name="Gerardo N.M."/>
        </authorList>
    </citation>
    <scope>NUCLEOTIDE SEQUENCE [LARGE SCALE GENOMIC DNA]</scope>
</reference>
<keyword evidence="3" id="KW-1185">Reference proteome</keyword>
<comment type="caution">
    <text evidence="2">The sequence shown here is derived from an EMBL/GenBank/DDBJ whole genome shotgun (WGS) entry which is preliminary data.</text>
</comment>
<dbReference type="InterPro" id="IPR001810">
    <property type="entry name" value="F-box_dom"/>
</dbReference>
<evidence type="ECO:0000313" key="2">
    <source>
        <dbReference type="EMBL" id="KOS18203.1"/>
    </source>
</evidence>
<protein>
    <recommendedName>
        <fullName evidence="1">F-box domain-containing protein</fullName>
    </recommendedName>
</protein>
<dbReference type="Proteomes" id="UP000053831">
    <property type="component" value="Unassembled WGS sequence"/>
</dbReference>
<dbReference type="STRING" id="150374.A0A0N0RT62"/>
<feature type="domain" description="F-box" evidence="1">
    <location>
        <begin position="1"/>
        <end position="52"/>
    </location>
</feature>
<proteinExistence type="predicted"/>
<dbReference type="Gene3D" id="1.20.1280.50">
    <property type="match status" value="1"/>
</dbReference>
<dbReference type="InterPro" id="IPR036047">
    <property type="entry name" value="F-box-like_dom_sf"/>
</dbReference>
<gene>
    <name evidence="2" type="ORF">ESCO_003216</name>
</gene>
<evidence type="ECO:0000313" key="3">
    <source>
        <dbReference type="Proteomes" id="UP000053831"/>
    </source>
</evidence>
<name>A0A0N0RT62_ESCWE</name>
<dbReference type="PROSITE" id="PS50181">
    <property type="entry name" value="FBOX"/>
    <property type="match status" value="1"/>
</dbReference>
<dbReference type="OrthoDB" id="3226064at2759"/>
<dbReference type="SUPFAM" id="SSF81383">
    <property type="entry name" value="F-box domain"/>
    <property type="match status" value="1"/>
</dbReference>
<accession>A0A0N0RT62</accession>
<evidence type="ECO:0000259" key="1">
    <source>
        <dbReference type="PROSITE" id="PS50181"/>
    </source>
</evidence>
<dbReference type="AlphaFoldDB" id="A0A0N0RT62"/>
<dbReference type="CDD" id="cd09917">
    <property type="entry name" value="F-box_SF"/>
    <property type="match status" value="1"/>
</dbReference>